<dbReference type="InterPro" id="IPR002347">
    <property type="entry name" value="SDR_fam"/>
</dbReference>
<comment type="similarity">
    <text evidence="2">Belongs to the short-chain dehydrogenases/reductases (SDR) family.</text>
</comment>
<dbReference type="Gene3D" id="3.40.50.720">
    <property type="entry name" value="NAD(P)-binding Rossmann-like Domain"/>
    <property type="match status" value="1"/>
</dbReference>
<evidence type="ECO:0000256" key="3">
    <source>
        <dbReference type="SAM" id="Phobius"/>
    </source>
</evidence>
<dbReference type="PRINTS" id="PR00080">
    <property type="entry name" value="SDRFAMILY"/>
</dbReference>
<dbReference type="PRINTS" id="PR00081">
    <property type="entry name" value="GDHRDH"/>
</dbReference>
<dbReference type="OrthoDB" id="9876299at2759"/>
<accession>A0A9D4H2R6</accession>
<dbReference type="PANTHER" id="PTHR43313:SF50">
    <property type="entry name" value="GH26015P"/>
    <property type="match status" value="1"/>
</dbReference>
<reference evidence="4" key="2">
    <citation type="submission" date="2020-11" db="EMBL/GenBank/DDBJ databases">
        <authorList>
            <person name="McCartney M.A."/>
            <person name="Auch B."/>
            <person name="Kono T."/>
            <person name="Mallez S."/>
            <person name="Becker A."/>
            <person name="Gohl D.M."/>
            <person name="Silverstein K.A.T."/>
            <person name="Koren S."/>
            <person name="Bechman K.B."/>
            <person name="Herman A."/>
            <person name="Abrahante J.E."/>
            <person name="Garbe J."/>
        </authorList>
    </citation>
    <scope>NUCLEOTIDE SEQUENCE</scope>
    <source>
        <strain evidence="4">Duluth1</strain>
        <tissue evidence="4">Whole animal</tissue>
    </source>
</reference>
<feature type="transmembrane region" description="Helical" evidence="3">
    <location>
        <begin position="24"/>
        <end position="42"/>
    </location>
</feature>
<sequence>MTTRSHIDQLGDKNTFPSMSLLDFDPNLIVGMGYLTVVLSYYLRKKIILSAYSCSLLAAILVSHRLIAFIDYRLVQAAFMVVCTLYHWSSMHRQQLPVNGKYVLITGCDRGIGHELAKCMDREGYRVFAGCLQVSGQGPRELVGSCSPNLRTLQLDVQDSAQIAQAAETVRNCLGNDNLWAVINNAGICLIGNIEIMSLEDIERQMRVNFFGPLNMCKTFLPFVRRSQGRIVNVASNAGLVPVAHMGVYCASKAALAILTESLRYEQKLWGVHVSTIVPSGYRTGILAYDKQSTAERWWKVASPTVKQDYGRECFTPTFKMPNHESKTTPDLSTIVNTILRAVSEDKPQAFYYSGFLARTLPFIYTYLPPVVREPLMKVFAGWFVLKPKALEPKERLNGLIAKESD</sequence>
<dbReference type="Pfam" id="PF00106">
    <property type="entry name" value="adh_short"/>
    <property type="match status" value="1"/>
</dbReference>
<comment type="caution">
    <text evidence="4">The sequence shown here is derived from an EMBL/GenBank/DDBJ whole genome shotgun (WGS) entry which is preliminary data.</text>
</comment>
<dbReference type="AlphaFoldDB" id="A0A9D4H2R6"/>
<name>A0A9D4H2R6_DREPO</name>
<evidence type="ECO:0000256" key="1">
    <source>
        <dbReference type="ARBA" id="ARBA00023002"/>
    </source>
</evidence>
<gene>
    <name evidence="4" type="ORF">DPMN_127860</name>
</gene>
<keyword evidence="3" id="KW-0812">Transmembrane</keyword>
<protein>
    <submittedName>
        <fullName evidence="4">Uncharacterized protein</fullName>
    </submittedName>
</protein>
<reference evidence="4" key="1">
    <citation type="journal article" date="2019" name="bioRxiv">
        <title>The Genome of the Zebra Mussel, Dreissena polymorpha: A Resource for Invasive Species Research.</title>
        <authorList>
            <person name="McCartney M.A."/>
            <person name="Auch B."/>
            <person name="Kono T."/>
            <person name="Mallez S."/>
            <person name="Zhang Y."/>
            <person name="Obille A."/>
            <person name="Becker A."/>
            <person name="Abrahante J.E."/>
            <person name="Garbe J."/>
            <person name="Badalamenti J.P."/>
            <person name="Herman A."/>
            <person name="Mangelson H."/>
            <person name="Liachko I."/>
            <person name="Sullivan S."/>
            <person name="Sone E.D."/>
            <person name="Koren S."/>
            <person name="Silverstein K.A.T."/>
            <person name="Beckman K.B."/>
            <person name="Gohl D.M."/>
        </authorList>
    </citation>
    <scope>NUCLEOTIDE SEQUENCE</scope>
    <source>
        <strain evidence="4">Duluth1</strain>
        <tissue evidence="4">Whole animal</tissue>
    </source>
</reference>
<dbReference type="EMBL" id="JAIWYP010000005">
    <property type="protein sequence ID" value="KAH3825971.1"/>
    <property type="molecule type" value="Genomic_DNA"/>
</dbReference>
<evidence type="ECO:0000313" key="5">
    <source>
        <dbReference type="Proteomes" id="UP000828390"/>
    </source>
</evidence>
<evidence type="ECO:0000313" key="4">
    <source>
        <dbReference type="EMBL" id="KAH3825971.1"/>
    </source>
</evidence>
<dbReference type="PANTHER" id="PTHR43313">
    <property type="entry name" value="SHORT-CHAIN DEHYDROGENASE/REDUCTASE FAMILY 9C"/>
    <property type="match status" value="1"/>
</dbReference>
<dbReference type="Proteomes" id="UP000828390">
    <property type="component" value="Unassembled WGS sequence"/>
</dbReference>
<organism evidence="4 5">
    <name type="scientific">Dreissena polymorpha</name>
    <name type="common">Zebra mussel</name>
    <name type="synonym">Mytilus polymorpha</name>
    <dbReference type="NCBI Taxonomy" id="45954"/>
    <lineage>
        <taxon>Eukaryota</taxon>
        <taxon>Metazoa</taxon>
        <taxon>Spiralia</taxon>
        <taxon>Lophotrochozoa</taxon>
        <taxon>Mollusca</taxon>
        <taxon>Bivalvia</taxon>
        <taxon>Autobranchia</taxon>
        <taxon>Heteroconchia</taxon>
        <taxon>Euheterodonta</taxon>
        <taxon>Imparidentia</taxon>
        <taxon>Neoheterodontei</taxon>
        <taxon>Myida</taxon>
        <taxon>Dreissenoidea</taxon>
        <taxon>Dreissenidae</taxon>
        <taxon>Dreissena</taxon>
    </lineage>
</organism>
<dbReference type="InterPro" id="IPR020904">
    <property type="entry name" value="Sc_DH/Rdtase_CS"/>
</dbReference>
<dbReference type="InterPro" id="IPR036291">
    <property type="entry name" value="NAD(P)-bd_dom_sf"/>
</dbReference>
<keyword evidence="1" id="KW-0560">Oxidoreductase</keyword>
<dbReference type="GO" id="GO:0016491">
    <property type="term" value="F:oxidoreductase activity"/>
    <property type="evidence" value="ECO:0007669"/>
    <property type="project" value="UniProtKB-KW"/>
</dbReference>
<dbReference type="GO" id="GO:0008202">
    <property type="term" value="P:steroid metabolic process"/>
    <property type="evidence" value="ECO:0007669"/>
    <property type="project" value="TreeGrafter"/>
</dbReference>
<keyword evidence="5" id="KW-1185">Reference proteome</keyword>
<proteinExistence type="inferred from homology"/>
<feature type="transmembrane region" description="Helical" evidence="3">
    <location>
        <begin position="49"/>
        <end position="68"/>
    </location>
</feature>
<dbReference type="SUPFAM" id="SSF51735">
    <property type="entry name" value="NAD(P)-binding Rossmann-fold domains"/>
    <property type="match status" value="1"/>
</dbReference>
<dbReference type="PROSITE" id="PS00061">
    <property type="entry name" value="ADH_SHORT"/>
    <property type="match status" value="1"/>
</dbReference>
<keyword evidence="3" id="KW-1133">Transmembrane helix</keyword>
<evidence type="ECO:0000256" key="2">
    <source>
        <dbReference type="RuleBase" id="RU000363"/>
    </source>
</evidence>
<keyword evidence="3" id="KW-0472">Membrane</keyword>